<keyword evidence="6" id="KW-0413">Isomerase</keyword>
<proteinExistence type="inferred from homology"/>
<evidence type="ECO:0000256" key="3">
    <source>
        <dbReference type="ARBA" id="ARBA00022553"/>
    </source>
</evidence>
<sequence length="282" mass="29756">MAHGGFCHRGARHPMGGTPVAAATRWEARGRGTVIGMTTQLGLPENVQACLFDLDGVVTKTAVVHAAAWKETFDSFLREREGAGFRPFTDADYGEYVDGRPRADGVRAFLASRDIELPEGDPDDPPGAGTVNGVGNGKNELLLKKIRTDGVQPYEGTLRYLDAVRAAGLRTAIVSSSANTVDVLRSINAEHLFDARIDGVVARERGLPGKPRPDTFLAAAHDLGVEAAAAAVFEDALAGMDAGRSGHFGYVVGVDRVGHTDALYAHGADRVVKDLAELGGAQ</sequence>
<dbReference type="SUPFAM" id="SSF56784">
    <property type="entry name" value="HAD-like"/>
    <property type="match status" value="1"/>
</dbReference>
<dbReference type="InterPro" id="IPR010976">
    <property type="entry name" value="B-phosphoglucomutase_hydrolase"/>
</dbReference>
<accession>A0ABP9B5D9</accession>
<comment type="similarity">
    <text evidence="2">Belongs to the HAD-like hydrolase superfamily. CbbY/CbbZ/Gph/YieH family.</text>
</comment>
<keyword evidence="7" id="KW-0119">Carbohydrate metabolism</keyword>
<evidence type="ECO:0000256" key="4">
    <source>
        <dbReference type="ARBA" id="ARBA00022723"/>
    </source>
</evidence>
<keyword evidence="5" id="KW-0460">Magnesium</keyword>
<name>A0ABP9B5D9_9ACTN</name>
<evidence type="ECO:0000256" key="9">
    <source>
        <dbReference type="ARBA" id="ARBA00044968"/>
    </source>
</evidence>
<dbReference type="NCBIfam" id="TIGR02009">
    <property type="entry name" value="PGMB-YQAB-SF"/>
    <property type="match status" value="1"/>
</dbReference>
<keyword evidence="3" id="KW-0597">Phosphoprotein</keyword>
<evidence type="ECO:0000256" key="10">
    <source>
        <dbReference type="ARBA" id="ARBA00044991"/>
    </source>
</evidence>
<dbReference type="PANTHER" id="PTHR46193">
    <property type="entry name" value="6-PHOSPHOGLUCONATE PHOSPHATASE"/>
    <property type="match status" value="1"/>
</dbReference>
<evidence type="ECO:0000256" key="6">
    <source>
        <dbReference type="ARBA" id="ARBA00023235"/>
    </source>
</evidence>
<dbReference type="SFLD" id="SFLDG01129">
    <property type="entry name" value="C1.5:_HAD__Beta-PGM__Phosphata"/>
    <property type="match status" value="1"/>
</dbReference>
<evidence type="ECO:0000256" key="1">
    <source>
        <dbReference type="ARBA" id="ARBA00001946"/>
    </source>
</evidence>
<dbReference type="InterPro" id="IPR023198">
    <property type="entry name" value="PGP-like_dom2"/>
</dbReference>
<dbReference type="Pfam" id="PF00702">
    <property type="entry name" value="Hydrolase"/>
    <property type="match status" value="1"/>
</dbReference>
<evidence type="ECO:0000313" key="12">
    <source>
        <dbReference type="Proteomes" id="UP001501265"/>
    </source>
</evidence>
<organism evidence="11 12">
    <name type="scientific">Streptomyces ziwulingensis</name>
    <dbReference type="NCBI Taxonomy" id="1045501"/>
    <lineage>
        <taxon>Bacteria</taxon>
        <taxon>Bacillati</taxon>
        <taxon>Actinomycetota</taxon>
        <taxon>Actinomycetes</taxon>
        <taxon>Kitasatosporales</taxon>
        <taxon>Streptomycetaceae</taxon>
        <taxon>Streptomyces</taxon>
    </lineage>
</organism>
<evidence type="ECO:0000256" key="7">
    <source>
        <dbReference type="ARBA" id="ARBA00023277"/>
    </source>
</evidence>
<comment type="caution">
    <text evidence="11">The sequence shown here is derived from an EMBL/GenBank/DDBJ whole genome shotgun (WGS) entry which is preliminary data.</text>
</comment>
<dbReference type="InterPro" id="IPR051600">
    <property type="entry name" value="Beta-PGM-like"/>
</dbReference>
<keyword evidence="12" id="KW-1185">Reference proteome</keyword>
<comment type="cofactor">
    <cofactor evidence="1">
        <name>Mg(2+)</name>
        <dbReference type="ChEBI" id="CHEBI:18420"/>
    </cofactor>
</comment>
<keyword evidence="11" id="KW-0378">Hydrolase</keyword>
<evidence type="ECO:0000313" key="11">
    <source>
        <dbReference type="EMBL" id="GAA4789491.1"/>
    </source>
</evidence>
<dbReference type="Gene3D" id="3.40.50.1000">
    <property type="entry name" value="HAD superfamily/HAD-like"/>
    <property type="match status" value="1"/>
</dbReference>
<dbReference type="EC" id="5.4.2.6" evidence="9"/>
<evidence type="ECO:0000256" key="2">
    <source>
        <dbReference type="ARBA" id="ARBA00006171"/>
    </source>
</evidence>
<dbReference type="InterPro" id="IPR006439">
    <property type="entry name" value="HAD-SF_hydro_IA"/>
</dbReference>
<dbReference type="Proteomes" id="UP001501265">
    <property type="component" value="Unassembled WGS sequence"/>
</dbReference>
<protein>
    <recommendedName>
        <fullName evidence="10">Beta-phosphoglucomutase</fullName>
        <ecNumber evidence="9">5.4.2.6</ecNumber>
    </recommendedName>
</protein>
<gene>
    <name evidence="11" type="ORF">GCM10023220_12890</name>
</gene>
<evidence type="ECO:0000256" key="8">
    <source>
        <dbReference type="ARBA" id="ARBA00044926"/>
    </source>
</evidence>
<evidence type="ECO:0000256" key="5">
    <source>
        <dbReference type="ARBA" id="ARBA00022842"/>
    </source>
</evidence>
<dbReference type="SFLD" id="SFLDS00003">
    <property type="entry name" value="Haloacid_Dehalogenase"/>
    <property type="match status" value="1"/>
</dbReference>
<reference evidence="12" key="1">
    <citation type="journal article" date="2019" name="Int. J. Syst. Evol. Microbiol.">
        <title>The Global Catalogue of Microorganisms (GCM) 10K type strain sequencing project: providing services to taxonomists for standard genome sequencing and annotation.</title>
        <authorList>
            <consortium name="The Broad Institute Genomics Platform"/>
            <consortium name="The Broad Institute Genome Sequencing Center for Infectious Disease"/>
            <person name="Wu L."/>
            <person name="Ma J."/>
        </authorList>
    </citation>
    <scope>NUCLEOTIDE SEQUENCE [LARGE SCALE GENOMIC DNA]</scope>
    <source>
        <strain evidence="12">JCM 18081</strain>
    </source>
</reference>
<keyword evidence="4" id="KW-0479">Metal-binding</keyword>
<comment type="catalytic activity">
    <reaction evidence="8">
        <text>beta-D-glucose 1-phosphate = beta-D-glucose 6-phosphate</text>
        <dbReference type="Rhea" id="RHEA:20113"/>
        <dbReference type="ChEBI" id="CHEBI:57684"/>
        <dbReference type="ChEBI" id="CHEBI:58247"/>
        <dbReference type="EC" id="5.4.2.6"/>
    </reaction>
</comment>
<dbReference type="EMBL" id="BAABIG010000013">
    <property type="protein sequence ID" value="GAA4789491.1"/>
    <property type="molecule type" value="Genomic_DNA"/>
</dbReference>
<dbReference type="NCBIfam" id="TIGR01509">
    <property type="entry name" value="HAD-SF-IA-v3"/>
    <property type="match status" value="1"/>
</dbReference>
<dbReference type="InterPro" id="IPR036412">
    <property type="entry name" value="HAD-like_sf"/>
</dbReference>
<dbReference type="PANTHER" id="PTHR46193:SF18">
    <property type="entry name" value="HEXITOL PHOSPHATASE B"/>
    <property type="match status" value="1"/>
</dbReference>
<dbReference type="GO" id="GO:0016787">
    <property type="term" value="F:hydrolase activity"/>
    <property type="evidence" value="ECO:0007669"/>
    <property type="project" value="UniProtKB-KW"/>
</dbReference>
<dbReference type="InterPro" id="IPR023214">
    <property type="entry name" value="HAD_sf"/>
</dbReference>
<dbReference type="Gene3D" id="1.10.150.240">
    <property type="entry name" value="Putative phosphatase, domain 2"/>
    <property type="match status" value="1"/>
</dbReference>